<evidence type="ECO:0000313" key="2">
    <source>
        <dbReference type="Proteomes" id="UP001177023"/>
    </source>
</evidence>
<gene>
    <name evidence="1" type="ORF">MSPICULIGERA_LOCUS15314</name>
</gene>
<dbReference type="EMBL" id="CATQJA010002648">
    <property type="protein sequence ID" value="CAJ0577035.1"/>
    <property type="molecule type" value="Genomic_DNA"/>
</dbReference>
<keyword evidence="2" id="KW-1185">Reference proteome</keyword>
<dbReference type="PANTHER" id="PTHR35373">
    <property type="entry name" value="PROTEIN CBG16894"/>
    <property type="match status" value="1"/>
</dbReference>
<reference evidence="1" key="1">
    <citation type="submission" date="2023-06" db="EMBL/GenBank/DDBJ databases">
        <authorList>
            <person name="Delattre M."/>
        </authorList>
    </citation>
    <scope>NUCLEOTIDE SEQUENCE</scope>
    <source>
        <strain evidence="1">AF72</strain>
    </source>
</reference>
<accession>A0AA36G342</accession>
<dbReference type="AlphaFoldDB" id="A0AA36G342"/>
<name>A0AA36G342_9BILA</name>
<comment type="caution">
    <text evidence="1">The sequence shown here is derived from an EMBL/GenBank/DDBJ whole genome shotgun (WGS) entry which is preliminary data.</text>
</comment>
<protein>
    <submittedName>
        <fullName evidence="1">Uncharacterized protein</fullName>
    </submittedName>
</protein>
<proteinExistence type="predicted"/>
<organism evidence="1 2">
    <name type="scientific">Mesorhabditis spiculigera</name>
    <dbReference type="NCBI Taxonomy" id="96644"/>
    <lineage>
        <taxon>Eukaryota</taxon>
        <taxon>Metazoa</taxon>
        <taxon>Ecdysozoa</taxon>
        <taxon>Nematoda</taxon>
        <taxon>Chromadorea</taxon>
        <taxon>Rhabditida</taxon>
        <taxon>Rhabditina</taxon>
        <taxon>Rhabditomorpha</taxon>
        <taxon>Rhabditoidea</taxon>
        <taxon>Rhabditidae</taxon>
        <taxon>Mesorhabditinae</taxon>
        <taxon>Mesorhabditis</taxon>
    </lineage>
</organism>
<dbReference type="PANTHER" id="PTHR35373:SF3">
    <property type="entry name" value="ACTIVATOR OF HSP90 ATPASE HOMOLOG 1-LIKE PROTEIN"/>
    <property type="match status" value="1"/>
</dbReference>
<feature type="non-terminal residue" evidence="1">
    <location>
        <position position="1"/>
    </location>
</feature>
<evidence type="ECO:0000313" key="1">
    <source>
        <dbReference type="EMBL" id="CAJ0577035.1"/>
    </source>
</evidence>
<dbReference type="Proteomes" id="UP001177023">
    <property type="component" value="Unassembled WGS sequence"/>
</dbReference>
<sequence>MSKCEPPPAYDDIATAKQFEADKHFYEDKFVKITREGIELKTYYFPTTKSKFIPFAEVKQLFYAIQSALKQHCYIKPWGMAFSKVWWASDMMRQCPIVEKVNYNVILDVGDSTMKGFSVTDIHTFLAVLKAHLPAVPIHPQLPF</sequence>